<dbReference type="InterPro" id="IPR009061">
    <property type="entry name" value="DNA-bd_dom_put_sf"/>
</dbReference>
<dbReference type="RefSeq" id="WP_344885993.1">
    <property type="nucleotide sequence ID" value="NZ_BAABAL010000027.1"/>
</dbReference>
<dbReference type="SUPFAM" id="SSF46955">
    <property type="entry name" value="Putative DNA-binding domain"/>
    <property type="match status" value="1"/>
</dbReference>
<dbReference type="Proteomes" id="UP001501747">
    <property type="component" value="Unassembled WGS sequence"/>
</dbReference>
<comment type="caution">
    <text evidence="2">The sequence shown here is derived from an EMBL/GenBank/DDBJ whole genome shotgun (WGS) entry which is preliminary data.</text>
</comment>
<dbReference type="Pfam" id="PF12728">
    <property type="entry name" value="HTH_17"/>
    <property type="match status" value="1"/>
</dbReference>
<dbReference type="NCBIfam" id="TIGR01764">
    <property type="entry name" value="excise"/>
    <property type="match status" value="1"/>
</dbReference>
<keyword evidence="3" id="KW-1185">Reference proteome</keyword>
<accession>A0ABP7U696</accession>
<evidence type="ECO:0000313" key="2">
    <source>
        <dbReference type="EMBL" id="GAA4036825.1"/>
    </source>
</evidence>
<evidence type="ECO:0000313" key="3">
    <source>
        <dbReference type="Proteomes" id="UP001501747"/>
    </source>
</evidence>
<dbReference type="InterPro" id="IPR041657">
    <property type="entry name" value="HTH_17"/>
</dbReference>
<protein>
    <recommendedName>
        <fullName evidence="1">Helix-turn-helix domain-containing protein</fullName>
    </recommendedName>
</protein>
<evidence type="ECO:0000259" key="1">
    <source>
        <dbReference type="Pfam" id="PF12728"/>
    </source>
</evidence>
<sequence length="175" mass="19620">MGEKLRQETYLPEPDEGDQVAKVYDFMQAHEDAGRGRPHVPCYLSGGAPGDRVELPVELYRVLRQVVTALQEGLAVSVAPITATLTTQQAAELLGVSRPTVIRLLDEKQIPFERVNSHRKILLRDLLSYREERRARQYAALEATAVEDDEDIDVALARLKKARDEVAKRRNSGTS</sequence>
<name>A0ABP7U696_9PSEU</name>
<dbReference type="EMBL" id="BAABAL010000027">
    <property type="protein sequence ID" value="GAA4036825.1"/>
    <property type="molecule type" value="Genomic_DNA"/>
</dbReference>
<organism evidence="2 3">
    <name type="scientific">Allokutzneria multivorans</name>
    <dbReference type="NCBI Taxonomy" id="1142134"/>
    <lineage>
        <taxon>Bacteria</taxon>
        <taxon>Bacillati</taxon>
        <taxon>Actinomycetota</taxon>
        <taxon>Actinomycetes</taxon>
        <taxon>Pseudonocardiales</taxon>
        <taxon>Pseudonocardiaceae</taxon>
        <taxon>Allokutzneria</taxon>
    </lineage>
</organism>
<feature type="domain" description="Helix-turn-helix" evidence="1">
    <location>
        <begin position="85"/>
        <end position="134"/>
    </location>
</feature>
<dbReference type="InterPro" id="IPR010093">
    <property type="entry name" value="SinI_DNA-bd"/>
</dbReference>
<proteinExistence type="predicted"/>
<gene>
    <name evidence="2" type="ORF">GCM10022247_73330</name>
</gene>
<reference evidence="3" key="1">
    <citation type="journal article" date="2019" name="Int. J. Syst. Evol. Microbiol.">
        <title>The Global Catalogue of Microorganisms (GCM) 10K type strain sequencing project: providing services to taxonomists for standard genome sequencing and annotation.</title>
        <authorList>
            <consortium name="The Broad Institute Genomics Platform"/>
            <consortium name="The Broad Institute Genome Sequencing Center for Infectious Disease"/>
            <person name="Wu L."/>
            <person name="Ma J."/>
        </authorList>
    </citation>
    <scope>NUCLEOTIDE SEQUENCE [LARGE SCALE GENOMIC DNA]</scope>
    <source>
        <strain evidence="3">JCM 17342</strain>
    </source>
</reference>